<dbReference type="EMBL" id="KE145369">
    <property type="protein sequence ID" value="EPE27901.1"/>
    <property type="molecule type" value="Genomic_DNA"/>
</dbReference>
<dbReference type="InterPro" id="IPR018535">
    <property type="entry name" value="DUF1996"/>
</dbReference>
<evidence type="ECO:0000256" key="2">
    <source>
        <dbReference type="SAM" id="SignalP"/>
    </source>
</evidence>
<keyword evidence="5" id="KW-1185">Reference proteome</keyword>
<feature type="compositionally biased region" description="Low complexity" evidence="1">
    <location>
        <begin position="412"/>
        <end position="423"/>
    </location>
</feature>
<feature type="compositionally biased region" description="Pro residues" evidence="1">
    <location>
        <begin position="424"/>
        <end position="445"/>
    </location>
</feature>
<proteinExistence type="predicted"/>
<keyword evidence="2" id="KW-0732">Signal</keyword>
<dbReference type="Pfam" id="PF09362">
    <property type="entry name" value="DUF1996"/>
    <property type="match status" value="1"/>
</dbReference>
<dbReference type="AlphaFoldDB" id="S3D7B9"/>
<dbReference type="RefSeq" id="XP_008085260.1">
    <property type="nucleotide sequence ID" value="XM_008087069.1"/>
</dbReference>
<evidence type="ECO:0000313" key="5">
    <source>
        <dbReference type="Proteomes" id="UP000016922"/>
    </source>
</evidence>
<feature type="signal peptide" evidence="2">
    <location>
        <begin position="1"/>
        <end position="24"/>
    </location>
</feature>
<reference evidence="4 5" key="1">
    <citation type="journal article" date="2013" name="BMC Genomics">
        <title>Genomics-driven discovery of the pneumocandin biosynthetic gene cluster in the fungus Glarea lozoyensis.</title>
        <authorList>
            <person name="Chen L."/>
            <person name="Yue Q."/>
            <person name="Zhang X."/>
            <person name="Xiang M."/>
            <person name="Wang C."/>
            <person name="Li S."/>
            <person name="Che Y."/>
            <person name="Ortiz-Lopez F.J."/>
            <person name="Bills G.F."/>
            <person name="Liu X."/>
            <person name="An Z."/>
        </authorList>
    </citation>
    <scope>NUCLEOTIDE SEQUENCE [LARGE SCALE GENOMIC DNA]</scope>
    <source>
        <strain evidence="5">ATCC 20868 / MF5171</strain>
    </source>
</reference>
<dbReference type="KEGG" id="glz:GLAREA_04692"/>
<dbReference type="PANTHER" id="PTHR43662">
    <property type="match status" value="1"/>
</dbReference>
<feature type="region of interest" description="Disordered" evidence="1">
    <location>
        <begin position="482"/>
        <end position="506"/>
    </location>
</feature>
<feature type="chain" id="PRO_5004519583" description="DUF1996 domain-containing protein" evidence="2">
    <location>
        <begin position="25"/>
        <end position="506"/>
    </location>
</feature>
<feature type="domain" description="DUF1996" evidence="3">
    <location>
        <begin position="40"/>
        <end position="293"/>
    </location>
</feature>
<evidence type="ECO:0000259" key="3">
    <source>
        <dbReference type="Pfam" id="PF09362"/>
    </source>
</evidence>
<dbReference type="HOGENOM" id="CLU_014722_1_1_1"/>
<dbReference type="OMA" id="ANCKDGI"/>
<evidence type="ECO:0000256" key="1">
    <source>
        <dbReference type="SAM" id="MobiDB-lite"/>
    </source>
</evidence>
<dbReference type="OrthoDB" id="74764at2759"/>
<gene>
    <name evidence="4" type="ORF">GLAREA_04692</name>
</gene>
<name>S3D7B9_GLAL2</name>
<accession>S3D7B9</accession>
<dbReference type="Proteomes" id="UP000016922">
    <property type="component" value="Unassembled WGS sequence"/>
</dbReference>
<feature type="compositionally biased region" description="Low complexity" evidence="1">
    <location>
        <begin position="372"/>
        <end position="392"/>
    </location>
</feature>
<protein>
    <recommendedName>
        <fullName evidence="3">DUF1996 domain-containing protein</fullName>
    </recommendedName>
</protein>
<dbReference type="GeneID" id="19463747"/>
<sequence>MRSSNSTALKAALIVLSYSVSVSAFWRMPCKGRTGVARIDPLVSPGEIAEHAHAVHGGSGFSSTSKTADLLASKCTSCEVTQDKSAYWHPALYFKSADGKFTLVEQVGGMLAYYLLHANTEGDTKIAAFPKDFEMISGDTNLRNFSYPVPDVDQSSWPVTPPYNDQAFLRQAAVGFNCLHYDVLPPEGTLKRHTLPDKKFLDENCKSGIRFELMFPSCWNGKDVTSKDKKSHMAFPETVMDGKCPPGFPKRLPSLLYEVIWNTAAFIGKEGEFVISNGDAVGTGFHGDFIMGWDVDFLQQAVDTCTNDSGRIEDCKIFTLQAEDKQNQCKFEVPAEIAKEDTKGPMDSLPGNVAIKGPGDAPKGAASGTPIAGGDAKTTSAAGAAPSANNNDKPAANSPSIAGAVFAAKGSDSPAAAANTPPAANSPPPASTPPNPAPTPAPSAPPAGSNVQSIYSTEYRTQGNIVNEIVWIATEITVTQTQTRPTGQKHKHKRHMHKAHARSFQY</sequence>
<organism evidence="4 5">
    <name type="scientific">Glarea lozoyensis (strain ATCC 20868 / MF5171)</name>
    <dbReference type="NCBI Taxonomy" id="1116229"/>
    <lineage>
        <taxon>Eukaryota</taxon>
        <taxon>Fungi</taxon>
        <taxon>Dikarya</taxon>
        <taxon>Ascomycota</taxon>
        <taxon>Pezizomycotina</taxon>
        <taxon>Leotiomycetes</taxon>
        <taxon>Helotiales</taxon>
        <taxon>Helotiaceae</taxon>
        <taxon>Glarea</taxon>
    </lineage>
</organism>
<feature type="region of interest" description="Disordered" evidence="1">
    <location>
        <begin position="340"/>
        <end position="396"/>
    </location>
</feature>
<dbReference type="PANTHER" id="PTHR43662:SF7">
    <property type="entry name" value="DUF1996 DOMAIN-CONTAINING PROTEIN"/>
    <property type="match status" value="1"/>
</dbReference>
<feature type="region of interest" description="Disordered" evidence="1">
    <location>
        <begin position="412"/>
        <end position="450"/>
    </location>
</feature>
<dbReference type="eggNOG" id="ENOG502QW32">
    <property type="taxonomic scope" value="Eukaryota"/>
</dbReference>
<feature type="compositionally biased region" description="Basic residues" evidence="1">
    <location>
        <begin position="487"/>
        <end position="506"/>
    </location>
</feature>
<evidence type="ECO:0000313" key="4">
    <source>
        <dbReference type="EMBL" id="EPE27901.1"/>
    </source>
</evidence>
<dbReference type="STRING" id="1116229.S3D7B9"/>